<dbReference type="InterPro" id="IPR001708">
    <property type="entry name" value="YidC/ALB3/OXA1/COX18"/>
</dbReference>
<feature type="transmembrane region" description="Helical" evidence="6">
    <location>
        <begin position="265"/>
        <end position="282"/>
    </location>
</feature>
<evidence type="ECO:0000256" key="6">
    <source>
        <dbReference type="SAM" id="Phobius"/>
    </source>
</evidence>
<gene>
    <name evidence="7" type="ORF">TAV2_LOCUS13024</name>
</gene>
<keyword evidence="5 6" id="KW-0472">Membrane</keyword>
<sequence>MACLRSFSRRNLSPKWFCKTSSPLVLHRIKDYTESTLPDSSLLIRRFHRQSFFEDKAKMSFAQPVGSGVSLCRHLSSSSSCKPEESCIKTDAFGNVVEELVPEKSLEAMATTVPTTDEFSAAIENLSFPEDCVQQVINGIHELTGFNWWMSIVLTAFLVNGLMSPISLRIQRQAWEIQHLGRSIQKVKRLILICDPKFLAKYKKWEAEWTGKVGKRCLSFLTLSFVHVFITTSFINGISAMAKKIPGFENGGIFWFTDLSTPDRFYILPLVTGFTFWLTSEVREVI</sequence>
<evidence type="ECO:0000256" key="1">
    <source>
        <dbReference type="ARBA" id="ARBA00004141"/>
    </source>
</evidence>
<organism evidence="7 8">
    <name type="scientific">Thlaspi arvense</name>
    <name type="common">Field penny-cress</name>
    <dbReference type="NCBI Taxonomy" id="13288"/>
    <lineage>
        <taxon>Eukaryota</taxon>
        <taxon>Viridiplantae</taxon>
        <taxon>Streptophyta</taxon>
        <taxon>Embryophyta</taxon>
        <taxon>Tracheophyta</taxon>
        <taxon>Spermatophyta</taxon>
        <taxon>Magnoliopsida</taxon>
        <taxon>eudicotyledons</taxon>
        <taxon>Gunneridae</taxon>
        <taxon>Pentapetalae</taxon>
        <taxon>rosids</taxon>
        <taxon>malvids</taxon>
        <taxon>Brassicales</taxon>
        <taxon>Brassicaceae</taxon>
        <taxon>Thlaspideae</taxon>
        <taxon>Thlaspi</taxon>
    </lineage>
</organism>
<dbReference type="PANTHER" id="PTHR12428:SF49">
    <property type="entry name" value="OXAA_YIDC-LIKE MEMBRANE INSERTION PROTEIN"/>
    <property type="match status" value="1"/>
</dbReference>
<evidence type="ECO:0000256" key="4">
    <source>
        <dbReference type="ARBA" id="ARBA00022989"/>
    </source>
</evidence>
<feature type="transmembrane region" description="Helical" evidence="6">
    <location>
        <begin position="220"/>
        <end position="242"/>
    </location>
</feature>
<comment type="subcellular location">
    <subcellularLocation>
        <location evidence="1">Membrane</location>
        <topology evidence="1">Multi-pass membrane protein</topology>
    </subcellularLocation>
</comment>
<keyword evidence="4 6" id="KW-1133">Transmembrane helix</keyword>
<dbReference type="EMBL" id="OU466860">
    <property type="protein sequence ID" value="CAH2057735.1"/>
    <property type="molecule type" value="Genomic_DNA"/>
</dbReference>
<dbReference type="GO" id="GO:0032977">
    <property type="term" value="F:membrane insertase activity"/>
    <property type="evidence" value="ECO:0007669"/>
    <property type="project" value="InterPro"/>
</dbReference>
<proteinExistence type="inferred from homology"/>
<dbReference type="AlphaFoldDB" id="A0AAU9S5F7"/>
<evidence type="ECO:0000256" key="5">
    <source>
        <dbReference type="ARBA" id="ARBA00023136"/>
    </source>
</evidence>
<reference evidence="7 8" key="1">
    <citation type="submission" date="2022-03" db="EMBL/GenBank/DDBJ databases">
        <authorList>
            <person name="Nunn A."/>
            <person name="Chopra R."/>
            <person name="Nunn A."/>
            <person name="Contreras Garrido A."/>
        </authorList>
    </citation>
    <scope>NUCLEOTIDE SEQUENCE [LARGE SCALE GENOMIC DNA]</scope>
</reference>
<name>A0AAU9S5F7_THLAR</name>
<evidence type="ECO:0000313" key="8">
    <source>
        <dbReference type="Proteomes" id="UP000836841"/>
    </source>
</evidence>
<accession>A0AAU9S5F7</accession>
<evidence type="ECO:0000313" key="7">
    <source>
        <dbReference type="EMBL" id="CAH2057735.1"/>
    </source>
</evidence>
<feature type="transmembrane region" description="Helical" evidence="6">
    <location>
        <begin position="146"/>
        <end position="163"/>
    </location>
</feature>
<dbReference type="GO" id="GO:0032979">
    <property type="term" value="P:protein insertion into mitochondrial inner membrane from matrix"/>
    <property type="evidence" value="ECO:0007669"/>
    <property type="project" value="TreeGrafter"/>
</dbReference>
<keyword evidence="8" id="KW-1185">Reference proteome</keyword>
<evidence type="ECO:0000256" key="2">
    <source>
        <dbReference type="ARBA" id="ARBA00010583"/>
    </source>
</evidence>
<comment type="similarity">
    <text evidence="2">Belongs to the OXA1/ALB3/YidC (TC 2.A.9.2) family.</text>
</comment>
<dbReference type="Proteomes" id="UP000836841">
    <property type="component" value="Chromosome 4"/>
</dbReference>
<dbReference type="PANTHER" id="PTHR12428">
    <property type="entry name" value="OXA1"/>
    <property type="match status" value="1"/>
</dbReference>
<dbReference type="GO" id="GO:0005743">
    <property type="term" value="C:mitochondrial inner membrane"/>
    <property type="evidence" value="ECO:0007669"/>
    <property type="project" value="TreeGrafter"/>
</dbReference>
<keyword evidence="3 6" id="KW-0812">Transmembrane</keyword>
<evidence type="ECO:0000256" key="3">
    <source>
        <dbReference type="ARBA" id="ARBA00022692"/>
    </source>
</evidence>
<protein>
    <submittedName>
        <fullName evidence="7">Uncharacterized protein</fullName>
    </submittedName>
</protein>